<dbReference type="Pfam" id="PF22422">
    <property type="entry name" value="MGH1-like_GH"/>
    <property type="match status" value="1"/>
</dbReference>
<evidence type="ECO:0000256" key="1">
    <source>
        <dbReference type="ARBA" id="ARBA00010833"/>
    </source>
</evidence>
<evidence type="ECO:0000313" key="5">
    <source>
        <dbReference type="EMBL" id="OGE32279.1"/>
    </source>
</evidence>
<organism evidence="5 6">
    <name type="scientific">Candidatus Daviesbacteria bacterium RIFCSPHIGHO2_02_FULL_36_13</name>
    <dbReference type="NCBI Taxonomy" id="1797768"/>
    <lineage>
        <taxon>Bacteria</taxon>
        <taxon>Candidatus Daviesiibacteriota</taxon>
    </lineage>
</organism>
<keyword evidence="3" id="KW-0326">Glycosidase</keyword>
<dbReference type="PANTHER" id="PTHR10412">
    <property type="entry name" value="MANNOSYL-OLIGOSACCHARIDE GLUCOSIDASE"/>
    <property type="match status" value="1"/>
</dbReference>
<dbReference type="SUPFAM" id="SSF48208">
    <property type="entry name" value="Six-hairpin glycosidases"/>
    <property type="match status" value="1"/>
</dbReference>
<gene>
    <name evidence="5" type="ORF">A3C59_03925</name>
</gene>
<dbReference type="PANTHER" id="PTHR10412:SF11">
    <property type="entry name" value="MANNOSYL-OLIGOSACCHARIDE GLUCOSIDASE"/>
    <property type="match status" value="1"/>
</dbReference>
<reference evidence="5 6" key="1">
    <citation type="journal article" date="2016" name="Nat. Commun.">
        <title>Thousands of microbial genomes shed light on interconnected biogeochemical processes in an aquifer system.</title>
        <authorList>
            <person name="Anantharaman K."/>
            <person name="Brown C.T."/>
            <person name="Hug L.A."/>
            <person name="Sharon I."/>
            <person name="Castelle C.J."/>
            <person name="Probst A.J."/>
            <person name="Thomas B.C."/>
            <person name="Singh A."/>
            <person name="Wilkins M.J."/>
            <person name="Karaoz U."/>
            <person name="Brodie E.L."/>
            <person name="Williams K.H."/>
            <person name="Hubbard S.S."/>
            <person name="Banfield J.F."/>
        </authorList>
    </citation>
    <scope>NUCLEOTIDE SEQUENCE [LARGE SCALE GENOMIC DNA]</scope>
</reference>
<evidence type="ECO:0000256" key="2">
    <source>
        <dbReference type="ARBA" id="ARBA00022801"/>
    </source>
</evidence>
<keyword evidence="2" id="KW-0378">Hydrolase</keyword>
<dbReference type="EMBL" id="MFCV01000029">
    <property type="protein sequence ID" value="OGE32279.1"/>
    <property type="molecule type" value="Genomic_DNA"/>
</dbReference>
<accession>A0A1F5JUG5</accession>
<dbReference type="STRING" id="1797768.A3C59_03925"/>
<comment type="similarity">
    <text evidence="1">Belongs to the glycosyl hydrolase 63 family.</text>
</comment>
<protein>
    <recommendedName>
        <fullName evidence="4">Mannosylglycerate hydrolase MGH1-like glycoside hydrolase domain-containing protein</fullName>
    </recommendedName>
</protein>
<name>A0A1F5JUG5_9BACT</name>
<evidence type="ECO:0000313" key="6">
    <source>
        <dbReference type="Proteomes" id="UP000176902"/>
    </source>
</evidence>
<comment type="caution">
    <text evidence="5">The sequence shown here is derived from an EMBL/GenBank/DDBJ whole genome shotgun (WGS) entry which is preliminary data.</text>
</comment>
<dbReference type="Gene3D" id="1.50.10.10">
    <property type="match status" value="1"/>
</dbReference>
<dbReference type="InterPro" id="IPR012341">
    <property type="entry name" value="6hp_glycosidase-like_sf"/>
</dbReference>
<evidence type="ECO:0000256" key="3">
    <source>
        <dbReference type="ARBA" id="ARBA00023295"/>
    </source>
</evidence>
<dbReference type="InterPro" id="IPR054491">
    <property type="entry name" value="MGH1-like_GH"/>
</dbReference>
<dbReference type="GO" id="GO:0009311">
    <property type="term" value="P:oligosaccharide metabolic process"/>
    <property type="evidence" value="ECO:0007669"/>
    <property type="project" value="InterPro"/>
</dbReference>
<evidence type="ECO:0000259" key="4">
    <source>
        <dbReference type="Pfam" id="PF22422"/>
    </source>
</evidence>
<dbReference type="GO" id="GO:0004573">
    <property type="term" value="F:Glc3Man9GlcNAc2 oligosaccharide glucosidase activity"/>
    <property type="evidence" value="ECO:0007669"/>
    <property type="project" value="InterPro"/>
</dbReference>
<dbReference type="Proteomes" id="UP000176902">
    <property type="component" value="Unassembled WGS sequence"/>
</dbReference>
<dbReference type="GO" id="GO:0006487">
    <property type="term" value="P:protein N-linked glycosylation"/>
    <property type="evidence" value="ECO:0007669"/>
    <property type="project" value="TreeGrafter"/>
</dbReference>
<feature type="domain" description="Mannosylglycerate hydrolase MGH1-like glycoside hydrolase" evidence="4">
    <location>
        <begin position="32"/>
        <end position="388"/>
    </location>
</feature>
<proteinExistence type="inferred from homology"/>
<dbReference type="InterPro" id="IPR004888">
    <property type="entry name" value="Glycoside_hydrolase_63"/>
</dbReference>
<dbReference type="AlphaFoldDB" id="A0A1F5JUG5"/>
<sequence length="396" mass="46362">MKDIKKACFELFLKNKRKLGKYQYTVPSPDTYPYQWLWDSCFHAIILSHFNIRDAKAEILTLLSKQFDNGLIPHMIYWDRKTPTDFPVIEWGKKDTSTITQPPMIAYAVWQIFQKDKDIRFIKKIYPNLYHFYRYLLSERDPHEKHLIGILNPDESGEDNSPRFDIPLNLPPRHSFKENTQKRLNLVAQNISCNFDAPFCMRNFFWVKDVPFNAIMVENLKLLAKLAAELSLENDAKFFKDAAAKIAEAMKKYMLDKGVFWPTYGENYQKIEVKTWAIFAPLFAGILTQNQANDLIKKHLLNPKEFWTKYPAPTVSMDEPSFDPEGFWRGPVWIATNWFIYQGLKNYGFYDIAKQIKESSIALIEKSGFREYFNPNTGEGFGAKDFTWGGLVLDMN</sequence>
<dbReference type="InterPro" id="IPR008928">
    <property type="entry name" value="6-hairpin_glycosidase_sf"/>
</dbReference>